<dbReference type="Proteomes" id="UP000663499">
    <property type="component" value="Chromosome"/>
</dbReference>
<dbReference type="GO" id="GO:0030246">
    <property type="term" value="F:carbohydrate binding"/>
    <property type="evidence" value="ECO:0007669"/>
    <property type="project" value="InterPro"/>
</dbReference>
<keyword evidence="1" id="KW-0812">Transmembrane</keyword>
<proteinExistence type="predicted"/>
<evidence type="ECO:0000313" key="3">
    <source>
        <dbReference type="Proteomes" id="UP000663499"/>
    </source>
</evidence>
<reference evidence="2" key="1">
    <citation type="submission" date="2021-03" db="EMBL/GenBank/DDBJ databases">
        <title>Alkalibacter marinus sp. nov., isolated from tidal flat sediment.</title>
        <authorList>
            <person name="Namirimu T."/>
            <person name="Yang J.-A."/>
            <person name="Yang S.-H."/>
            <person name="Kim Y.-J."/>
            <person name="Kwon K.K."/>
        </authorList>
    </citation>
    <scope>NUCLEOTIDE SEQUENCE</scope>
    <source>
        <strain evidence="2">ES005</strain>
    </source>
</reference>
<protein>
    <recommendedName>
        <fullName evidence="4">Cohesin domain-containing protein</fullName>
    </recommendedName>
</protein>
<keyword evidence="3" id="KW-1185">Reference proteome</keyword>
<dbReference type="SUPFAM" id="SSF49384">
    <property type="entry name" value="Carbohydrate-binding domain"/>
    <property type="match status" value="1"/>
</dbReference>
<organism evidence="2 3">
    <name type="scientific">Alkalibacter rhizosphaerae</name>
    <dbReference type="NCBI Taxonomy" id="2815577"/>
    <lineage>
        <taxon>Bacteria</taxon>
        <taxon>Bacillati</taxon>
        <taxon>Bacillota</taxon>
        <taxon>Clostridia</taxon>
        <taxon>Eubacteriales</taxon>
        <taxon>Eubacteriaceae</taxon>
        <taxon>Alkalibacter</taxon>
    </lineage>
</organism>
<dbReference type="InterPro" id="IPR008965">
    <property type="entry name" value="CBM2/CBM3_carb-bd_dom_sf"/>
</dbReference>
<dbReference type="RefSeq" id="WP_207299290.1">
    <property type="nucleotide sequence ID" value="NZ_CP071444.1"/>
</dbReference>
<dbReference type="EMBL" id="CP071444">
    <property type="protein sequence ID" value="QSX07948.1"/>
    <property type="molecule type" value="Genomic_DNA"/>
</dbReference>
<name>A0A974XDR2_9FIRM</name>
<dbReference type="KEGG" id="alka:J0B03_09050"/>
<gene>
    <name evidence="2" type="ORF">J0B03_09050</name>
</gene>
<dbReference type="Gene3D" id="2.60.40.680">
    <property type="match status" value="1"/>
</dbReference>
<accession>A0A974XDR2</accession>
<dbReference type="CDD" id="cd08547">
    <property type="entry name" value="Type_II_cohesin"/>
    <property type="match status" value="1"/>
</dbReference>
<evidence type="ECO:0000313" key="2">
    <source>
        <dbReference type="EMBL" id="QSX07948.1"/>
    </source>
</evidence>
<keyword evidence="1" id="KW-0472">Membrane</keyword>
<dbReference type="AlphaFoldDB" id="A0A974XDR2"/>
<keyword evidence="1" id="KW-1133">Transmembrane helix</keyword>
<evidence type="ECO:0000256" key="1">
    <source>
        <dbReference type="SAM" id="Phobius"/>
    </source>
</evidence>
<evidence type="ECO:0008006" key="4">
    <source>
        <dbReference type="Google" id="ProtNLM"/>
    </source>
</evidence>
<sequence>MIRRIKYASVFMICWLFLLQPVLVFGQESTLNLDANRTELEVGDYVQVTMVFTGEEDIGSINASLRYDSTRLRYVSGNSNALVMGNGTGSLSDTFSQGIDRLTYSLEFEAIADGSAGVEVSNSEIISALTGRSLGNPTAVEQVRISPKQVEEPEVETPVEPPEETTVIIKSHLGEDVYVMEEFPDHMLPDGFYKKFFTVSGNDIEGATNEEEAWKVFYGISEQLREGLYFYHDKREVLYSYVPMTFDHELVLLPFEKTFQGLDQVVANIQGMEVLTYNMKKDGFYLLYGMDVNGVKGYYSYDMEEDTFQKVNIQETDVQSETISEAGEERRIYLILGILALICLILLGSILYFRKSDKTQKVQ</sequence>
<feature type="transmembrane region" description="Helical" evidence="1">
    <location>
        <begin position="332"/>
        <end position="353"/>
    </location>
</feature>